<evidence type="ECO:0000256" key="1">
    <source>
        <dbReference type="SAM" id="MobiDB-lite"/>
    </source>
</evidence>
<keyword evidence="2" id="KW-0472">Membrane</keyword>
<comment type="caution">
    <text evidence="3">The sequence shown here is derived from an EMBL/GenBank/DDBJ whole genome shotgun (WGS) entry which is preliminary data.</text>
</comment>
<sequence>MADHEDGEAVELLRLNRHPSSSPPSSPRSPAPPPSLYWDGEKSYSERELHPTLLQEVRDIARNSWKVFLLISFLVTGTLITYATWGPSGINLNLKDPEKIDYKSLGDDHWVFKDRYIPSYEQQRRLAREFDNAVSVLGDDGEGGGVAIQAMYRGNERGHTRLPDEFFEGVHVGLGHYDLESFSERNEVVSPGDSEEKIRSSVEDLLVVPTSTSSWEIFLNSTHAKLAGGVVLYYSFPDLLASGWMVESLTSPVDKATNEETSQITVRDYSELLDNVSKLARRMGLSTLHVWRPNLFGEDEADKNMYSVLQEVRPVRAGLQSLKSEKAVWMRDGYGQFDTGSKRGTPGSDGGEL</sequence>
<keyword evidence="2" id="KW-0812">Transmembrane</keyword>
<protein>
    <submittedName>
        <fullName evidence="3">Uncharacterized protein</fullName>
    </submittedName>
</protein>
<proteinExistence type="predicted"/>
<organism evidence="3 4">
    <name type="scientific">Tetraparma gracilis</name>
    <dbReference type="NCBI Taxonomy" id="2962635"/>
    <lineage>
        <taxon>Eukaryota</taxon>
        <taxon>Sar</taxon>
        <taxon>Stramenopiles</taxon>
        <taxon>Ochrophyta</taxon>
        <taxon>Bolidophyceae</taxon>
        <taxon>Parmales</taxon>
        <taxon>Triparmaceae</taxon>
        <taxon>Tetraparma</taxon>
    </lineage>
</organism>
<name>A0ABQ6MGY7_9STRA</name>
<gene>
    <name evidence="3" type="ORF">TeGR_g11718</name>
</gene>
<reference evidence="3 4" key="1">
    <citation type="journal article" date="2023" name="Commun. Biol.">
        <title>Genome analysis of Parmales, the sister group of diatoms, reveals the evolutionary specialization of diatoms from phago-mixotrophs to photoautotrophs.</title>
        <authorList>
            <person name="Ban H."/>
            <person name="Sato S."/>
            <person name="Yoshikawa S."/>
            <person name="Yamada K."/>
            <person name="Nakamura Y."/>
            <person name="Ichinomiya M."/>
            <person name="Sato N."/>
            <person name="Blanc-Mathieu R."/>
            <person name="Endo H."/>
            <person name="Kuwata A."/>
            <person name="Ogata H."/>
        </authorList>
    </citation>
    <scope>NUCLEOTIDE SEQUENCE [LARGE SCALE GENOMIC DNA]</scope>
</reference>
<keyword evidence="4" id="KW-1185">Reference proteome</keyword>
<feature type="compositionally biased region" description="Pro residues" evidence="1">
    <location>
        <begin position="21"/>
        <end position="35"/>
    </location>
</feature>
<evidence type="ECO:0000313" key="3">
    <source>
        <dbReference type="EMBL" id="GMI26137.1"/>
    </source>
</evidence>
<evidence type="ECO:0000313" key="4">
    <source>
        <dbReference type="Proteomes" id="UP001165060"/>
    </source>
</evidence>
<evidence type="ECO:0000256" key="2">
    <source>
        <dbReference type="SAM" id="Phobius"/>
    </source>
</evidence>
<accession>A0ABQ6MGY7</accession>
<feature type="region of interest" description="Disordered" evidence="1">
    <location>
        <begin position="1"/>
        <end position="37"/>
    </location>
</feature>
<feature type="transmembrane region" description="Helical" evidence="2">
    <location>
        <begin position="67"/>
        <end position="85"/>
    </location>
</feature>
<dbReference type="EMBL" id="BRYB01001459">
    <property type="protein sequence ID" value="GMI26137.1"/>
    <property type="molecule type" value="Genomic_DNA"/>
</dbReference>
<keyword evidence="2" id="KW-1133">Transmembrane helix</keyword>
<dbReference type="Proteomes" id="UP001165060">
    <property type="component" value="Unassembled WGS sequence"/>
</dbReference>